<organism evidence="4 5">
    <name type="scientific">Anabaena sphaerica FACHB-251</name>
    <dbReference type="NCBI Taxonomy" id="2692883"/>
    <lineage>
        <taxon>Bacteria</taxon>
        <taxon>Bacillati</taxon>
        <taxon>Cyanobacteriota</taxon>
        <taxon>Cyanophyceae</taxon>
        <taxon>Nostocales</taxon>
        <taxon>Nostocaceae</taxon>
        <taxon>Anabaena</taxon>
    </lineage>
</organism>
<evidence type="ECO:0000313" key="4">
    <source>
        <dbReference type="EMBL" id="MBD2293943.1"/>
    </source>
</evidence>
<dbReference type="Pfam" id="PF01446">
    <property type="entry name" value="Rep_1"/>
    <property type="match status" value="1"/>
</dbReference>
<dbReference type="GO" id="GO:0006260">
    <property type="term" value="P:DNA replication"/>
    <property type="evidence" value="ECO:0007669"/>
    <property type="project" value="UniProtKB-KW"/>
</dbReference>
<dbReference type="Proteomes" id="UP000662185">
    <property type="component" value="Unassembled WGS sequence"/>
</dbReference>
<accession>A0A926WGB9</accession>
<keyword evidence="5" id="KW-1185">Reference proteome</keyword>
<name>A0A926WGB9_9NOST</name>
<proteinExistence type="inferred from homology"/>
<feature type="region of interest" description="Disordered" evidence="3">
    <location>
        <begin position="1"/>
        <end position="39"/>
    </location>
</feature>
<comment type="caution">
    <text evidence="4">The sequence shown here is derived from an EMBL/GenBank/DDBJ whole genome shotgun (WGS) entry which is preliminary data.</text>
</comment>
<comment type="similarity">
    <text evidence="1">Belongs to the Gram-positive plasmids replication protein type 1 family.</text>
</comment>
<dbReference type="EMBL" id="JACJQU010000004">
    <property type="protein sequence ID" value="MBD2293943.1"/>
    <property type="molecule type" value="Genomic_DNA"/>
</dbReference>
<reference evidence="5" key="1">
    <citation type="journal article" date="2020" name="ISME J.">
        <title>Comparative genomics reveals insights into cyanobacterial evolution and habitat adaptation.</title>
        <authorList>
            <person name="Chen M.Y."/>
            <person name="Teng W.K."/>
            <person name="Zhao L."/>
            <person name="Hu C.X."/>
            <person name="Zhou Y.K."/>
            <person name="Han B.P."/>
            <person name="Song L.R."/>
            <person name="Shu W.S."/>
        </authorList>
    </citation>
    <scope>NUCLEOTIDE SEQUENCE [LARGE SCALE GENOMIC DNA]</scope>
    <source>
        <strain evidence="5">FACHB-251</strain>
    </source>
</reference>
<protein>
    <submittedName>
        <fullName evidence="4">Protein rep</fullName>
    </submittedName>
</protein>
<dbReference type="AlphaFoldDB" id="A0A926WGB9"/>
<feature type="compositionally biased region" description="Polar residues" evidence="3">
    <location>
        <begin position="1"/>
        <end position="36"/>
    </location>
</feature>
<dbReference type="GO" id="GO:0003677">
    <property type="term" value="F:DNA binding"/>
    <property type="evidence" value="ECO:0007669"/>
    <property type="project" value="InterPro"/>
</dbReference>
<evidence type="ECO:0000256" key="3">
    <source>
        <dbReference type="SAM" id="MobiDB-lite"/>
    </source>
</evidence>
<dbReference type="InterPro" id="IPR000989">
    <property type="entry name" value="Rep"/>
</dbReference>
<evidence type="ECO:0000256" key="2">
    <source>
        <dbReference type="ARBA" id="ARBA00022705"/>
    </source>
</evidence>
<evidence type="ECO:0000256" key="1">
    <source>
        <dbReference type="ARBA" id="ARBA00008909"/>
    </source>
</evidence>
<gene>
    <name evidence="4" type="ORF">H6G06_10660</name>
</gene>
<sequence length="334" mass="39489">MSLQKSFNKFVSTPNSDKSLNFSPPKKSQPSQNLPNLTEIDPVGKTWEKHRINADKVAEYYAKADNDTFNEYAYRLKSCSEWLEFRLVSEESADILKLKLTNARFCRVRHCPVCQWRRSMMWKAKAYQILPQVVTDYPKYRWLFITLTVRNCQIEELRQTLDEINKAFKRLSELKAWPAKGWVKSVEVTKGQDRISAHPHIHLLAMVKPSYFSHGYLSQAKWVSLWQQCLRVNYQPVVDVRAIAKHHDPKVLIPEILKYQVKESDLLDDREWFLELTRQLHKTRAIAVGGVLRHYMRELEEKNQDLIGESEEIDEVTGDSLFFRWDERLQKYKL</sequence>
<evidence type="ECO:0000313" key="5">
    <source>
        <dbReference type="Proteomes" id="UP000662185"/>
    </source>
</evidence>
<keyword evidence="2" id="KW-0235">DNA replication</keyword>